<keyword evidence="3" id="KW-0862">Zinc</keyword>
<keyword evidence="8" id="KW-1185">Reference proteome</keyword>
<evidence type="ECO:0000256" key="4">
    <source>
        <dbReference type="PROSITE-ProRule" id="PRU00508"/>
    </source>
</evidence>
<dbReference type="GO" id="GO:0008270">
    <property type="term" value="F:zinc ion binding"/>
    <property type="evidence" value="ECO:0007669"/>
    <property type="project" value="UniProtKB-KW"/>
</dbReference>
<dbReference type="GO" id="GO:0061630">
    <property type="term" value="F:ubiquitin protein ligase activity"/>
    <property type="evidence" value="ECO:0007669"/>
    <property type="project" value="InterPro"/>
</dbReference>
<comment type="caution">
    <text evidence="7">The sequence shown here is derived from an EMBL/GenBank/DDBJ whole genome shotgun (WGS) entry which is preliminary data.</text>
</comment>
<organism evidence="7 8">
    <name type="scientific">Heterodermia speciosa</name>
    <dbReference type="NCBI Taxonomy" id="116794"/>
    <lineage>
        <taxon>Eukaryota</taxon>
        <taxon>Fungi</taxon>
        <taxon>Dikarya</taxon>
        <taxon>Ascomycota</taxon>
        <taxon>Pezizomycotina</taxon>
        <taxon>Lecanoromycetes</taxon>
        <taxon>OSLEUM clade</taxon>
        <taxon>Lecanoromycetidae</taxon>
        <taxon>Caliciales</taxon>
        <taxon>Physciaceae</taxon>
        <taxon>Heterodermia</taxon>
    </lineage>
</organism>
<dbReference type="SMART" id="SM00396">
    <property type="entry name" value="ZnF_UBR1"/>
    <property type="match status" value="1"/>
</dbReference>
<feature type="region of interest" description="Disordered" evidence="5">
    <location>
        <begin position="213"/>
        <end position="242"/>
    </location>
</feature>
<evidence type="ECO:0000313" key="7">
    <source>
        <dbReference type="EMBL" id="CAF9903066.1"/>
    </source>
</evidence>
<dbReference type="CDD" id="cd19677">
    <property type="entry name" value="UBR-box_UBR7"/>
    <property type="match status" value="1"/>
</dbReference>
<dbReference type="PANTHER" id="PTHR13513:SF9">
    <property type="entry name" value="E3 UBIQUITIN-PROTEIN LIGASE UBR7-RELATED"/>
    <property type="match status" value="1"/>
</dbReference>
<evidence type="ECO:0000259" key="6">
    <source>
        <dbReference type="PROSITE" id="PS51157"/>
    </source>
</evidence>
<sequence length="514" mass="56306">MDEVNVSAIQLNNTLSHNGQSNGIPQPPDSQTASEYIDEQLQQEADAREALPYAFDHCTQPLGSLRQNLYSCLTCRPPPASISEPYTAAAVCYSCSIACHGEHTLVELFNRRNFTCDCGTTRLPSTSPCTLRIDPATGLKGPVHSQPATEGNTYNQNFQNRFCGCGEVYDAHTEKGTMFQCLGLATQVDGGCGEDWWHPECVVGLGRNWARKDKSEHNQENGAATADDEDEDDAKAPPGFPQEEDFETFICYKCVNANPWIRRYAGSAGFLPPVYKGDVHHNVASEDANPALTEKPAGTNGQGKLASLDEVLSSPATSTPDLRDTSIATKKRKAEDTGDDLLSSSTDSKKVKTEPNNTCHYETLEEPASGHLSLFLREDFRDHMCRCPKCYPIISKHRQLLEEEESYEPPLSEDGEEGNRSAGTGSLLDRGEAALSNVDRVRAIEGVMVYNHLKDKVKDFLQPFAESGQAVGADDIKAYFEKLRGDEQGMKSAQTLVGGRGDSDGDNRREQSGY</sequence>
<evidence type="ECO:0000313" key="8">
    <source>
        <dbReference type="Proteomes" id="UP000664521"/>
    </source>
</evidence>
<dbReference type="Proteomes" id="UP000664521">
    <property type="component" value="Unassembled WGS sequence"/>
</dbReference>
<feature type="zinc finger region" description="UBR-type" evidence="4">
    <location>
        <begin position="56"/>
        <end position="134"/>
    </location>
</feature>
<dbReference type="GO" id="GO:0005737">
    <property type="term" value="C:cytoplasm"/>
    <property type="evidence" value="ECO:0007669"/>
    <property type="project" value="TreeGrafter"/>
</dbReference>
<reference evidence="7" key="1">
    <citation type="submission" date="2021-03" db="EMBL/GenBank/DDBJ databases">
        <authorList>
            <person name="Tagirdzhanova G."/>
        </authorList>
    </citation>
    <scope>NUCLEOTIDE SEQUENCE</scope>
</reference>
<feature type="region of interest" description="Disordered" evidence="5">
    <location>
        <begin position="490"/>
        <end position="514"/>
    </location>
</feature>
<dbReference type="InterPro" id="IPR003126">
    <property type="entry name" value="Znf_UBR"/>
</dbReference>
<protein>
    <recommendedName>
        <fullName evidence="6">UBR-type domain-containing protein</fullName>
    </recommendedName>
</protein>
<evidence type="ECO:0000256" key="3">
    <source>
        <dbReference type="ARBA" id="ARBA00022833"/>
    </source>
</evidence>
<dbReference type="InterPro" id="IPR040204">
    <property type="entry name" value="UBR7"/>
</dbReference>
<evidence type="ECO:0000256" key="1">
    <source>
        <dbReference type="ARBA" id="ARBA00022723"/>
    </source>
</evidence>
<dbReference type="InterPro" id="IPR047506">
    <property type="entry name" value="UBR7-like_UBR-box"/>
</dbReference>
<dbReference type="Pfam" id="PF02207">
    <property type="entry name" value="zf-UBR"/>
    <property type="match status" value="1"/>
</dbReference>
<dbReference type="PROSITE" id="PS51157">
    <property type="entry name" value="ZF_UBR"/>
    <property type="match status" value="1"/>
</dbReference>
<feature type="compositionally biased region" description="Basic and acidic residues" evidence="5">
    <location>
        <begin position="501"/>
        <end position="514"/>
    </location>
</feature>
<dbReference type="EMBL" id="CAJPDS010000001">
    <property type="protein sequence ID" value="CAF9903066.1"/>
    <property type="molecule type" value="Genomic_DNA"/>
</dbReference>
<keyword evidence="1" id="KW-0479">Metal-binding</keyword>
<feature type="region of interest" description="Disordered" evidence="5">
    <location>
        <begin position="312"/>
        <end position="355"/>
    </location>
</feature>
<feature type="domain" description="UBR-type" evidence="6">
    <location>
        <begin position="56"/>
        <end position="134"/>
    </location>
</feature>
<name>A0A8H3EHG0_9LECA</name>
<accession>A0A8H3EHG0</accession>
<evidence type="ECO:0000256" key="2">
    <source>
        <dbReference type="ARBA" id="ARBA00022771"/>
    </source>
</evidence>
<feature type="region of interest" description="Disordered" evidence="5">
    <location>
        <begin position="402"/>
        <end position="428"/>
    </location>
</feature>
<feature type="compositionally biased region" description="Acidic residues" evidence="5">
    <location>
        <begin position="402"/>
        <end position="416"/>
    </location>
</feature>
<keyword evidence="2" id="KW-0863">Zinc-finger</keyword>
<evidence type="ECO:0000256" key="5">
    <source>
        <dbReference type="SAM" id="MobiDB-lite"/>
    </source>
</evidence>
<gene>
    <name evidence="7" type="ORF">HETSPECPRED_000105</name>
</gene>
<dbReference type="PANTHER" id="PTHR13513">
    <property type="entry name" value="E3 UBIQUITIN-PROTEIN LIGASE UBR7"/>
    <property type="match status" value="1"/>
</dbReference>
<dbReference type="OrthoDB" id="5795902at2759"/>
<dbReference type="AlphaFoldDB" id="A0A8H3EHG0"/>
<proteinExistence type="predicted"/>